<accession>A0A7Y6TZ17</accession>
<reference evidence="1 2" key="1">
    <citation type="submission" date="2020-06" db="EMBL/GenBank/DDBJ databases">
        <title>Schlegella sp. ID0723 isolated from air conditioner.</title>
        <authorList>
            <person name="Kim D.Y."/>
            <person name="Kim D.-U."/>
        </authorList>
    </citation>
    <scope>NUCLEOTIDE SEQUENCE [LARGE SCALE GENOMIC DNA]</scope>
    <source>
        <strain evidence="1 2">ID0723</strain>
    </source>
</reference>
<protein>
    <submittedName>
        <fullName evidence="1">Uncharacterized protein</fullName>
    </submittedName>
</protein>
<sequence>MVTKSLRPVSRETSAVVRDKGPLPVIVTVVGGVIELRAKGLRSTETLDVAWCYLTAVRQRLQAQRLERAKSRRQRK</sequence>
<name>A0A7Y6TZ17_9BURK</name>
<evidence type="ECO:0000313" key="2">
    <source>
        <dbReference type="Proteomes" id="UP000529637"/>
    </source>
</evidence>
<comment type="caution">
    <text evidence="1">The sequence shown here is derived from an EMBL/GenBank/DDBJ whole genome shotgun (WGS) entry which is preliminary data.</text>
</comment>
<dbReference type="EMBL" id="JABWMJ010000015">
    <property type="protein sequence ID" value="NUZ08687.1"/>
    <property type="molecule type" value="Genomic_DNA"/>
</dbReference>
<evidence type="ECO:0000313" key="1">
    <source>
        <dbReference type="EMBL" id="NUZ08687.1"/>
    </source>
</evidence>
<dbReference type="Proteomes" id="UP000529637">
    <property type="component" value="Unassembled WGS sequence"/>
</dbReference>
<dbReference type="RefSeq" id="WP_176071546.1">
    <property type="nucleotide sequence ID" value="NZ_JABWMJ010000015.1"/>
</dbReference>
<proteinExistence type="predicted"/>
<dbReference type="AlphaFoldDB" id="A0A7Y6TZ17"/>
<organism evidence="1 2">
    <name type="scientific">Piscinibacter koreensis</name>
    <dbReference type="NCBI Taxonomy" id="2742824"/>
    <lineage>
        <taxon>Bacteria</taxon>
        <taxon>Pseudomonadati</taxon>
        <taxon>Pseudomonadota</taxon>
        <taxon>Betaproteobacteria</taxon>
        <taxon>Burkholderiales</taxon>
        <taxon>Sphaerotilaceae</taxon>
        <taxon>Piscinibacter</taxon>
    </lineage>
</organism>
<keyword evidence="2" id="KW-1185">Reference proteome</keyword>
<gene>
    <name evidence="1" type="ORF">HQN59_23355</name>
</gene>